<dbReference type="Pfam" id="PF17170">
    <property type="entry name" value="DUF5128"/>
    <property type="match status" value="1"/>
</dbReference>
<sequence>MTKTILLMLLFAIGLFSCEDKKQDQTNGIRILKIQDSEKQEVIEKITYLPIQEDEQFLFSELSKVIIKNDCIYILDLHQSNSLLCFSKSGNFIRKIGNQGQASDEYIRLQDFDVDDSHVYLYDRRQKKMLTYDLEGNFIESKKTPFVGKNFKVLPNQQFLFALAKGDGKEPLLVQTSADFADQKNILNFQKEYVDDNGTPTVFQPSQEHILFNRTVNDSVFVLNKTGAIASTYVFDFGTKKVPNDLKNSYETLVEVRKENDFAYLIGAPLLIHNRYLVSEIFYEGSKATLLYDLNEDKCEITQWLPEKMYSTDIILPTAAFDNGVVGWMDIDVYDVLKEKPTLSGDLMKHLEEGGKILTFYHFKK</sequence>
<accession>A0A0B7I3L8</accession>
<proteinExistence type="predicted"/>
<evidence type="ECO:0008006" key="3">
    <source>
        <dbReference type="Google" id="ProtNLM"/>
    </source>
</evidence>
<dbReference type="Gene3D" id="2.120.10.30">
    <property type="entry name" value="TolB, C-terminal domain"/>
    <property type="match status" value="1"/>
</dbReference>
<dbReference type="SUPFAM" id="SSF63825">
    <property type="entry name" value="YWTD domain"/>
    <property type="match status" value="1"/>
</dbReference>
<reference evidence="1 2" key="1">
    <citation type="submission" date="2015-01" db="EMBL/GenBank/DDBJ databases">
        <authorList>
            <person name="Xiang T."/>
            <person name="Song Y."/>
            <person name="Huang L."/>
            <person name="Wang B."/>
            <person name="Wu P."/>
        </authorList>
    </citation>
    <scope>NUCLEOTIDE SEQUENCE [LARGE SCALE GENOMIC DNA]</scope>
    <source>
        <strain evidence="1 2">CcD38</strain>
    </source>
</reference>
<protein>
    <recommendedName>
        <fullName evidence="3">6-bladed beta-propeller</fullName>
    </recommendedName>
</protein>
<dbReference type="Proteomes" id="UP000045051">
    <property type="component" value="Unassembled WGS sequence"/>
</dbReference>
<dbReference type="PROSITE" id="PS51257">
    <property type="entry name" value="PROKAR_LIPOPROTEIN"/>
    <property type="match status" value="1"/>
</dbReference>
<evidence type="ECO:0000313" key="1">
    <source>
        <dbReference type="EMBL" id="CEN46556.1"/>
    </source>
</evidence>
<organism evidence="1 2">
    <name type="scientific">Capnocytophaga canis</name>
    <dbReference type="NCBI Taxonomy" id="1848903"/>
    <lineage>
        <taxon>Bacteria</taxon>
        <taxon>Pseudomonadati</taxon>
        <taxon>Bacteroidota</taxon>
        <taxon>Flavobacteriia</taxon>
        <taxon>Flavobacteriales</taxon>
        <taxon>Flavobacteriaceae</taxon>
        <taxon>Capnocytophaga</taxon>
    </lineage>
</organism>
<dbReference type="AlphaFoldDB" id="A0A0B7I3L8"/>
<dbReference type="RefSeq" id="WP_042344357.1">
    <property type="nucleotide sequence ID" value="NZ_CDOI01000148.1"/>
</dbReference>
<dbReference type="InterPro" id="IPR011042">
    <property type="entry name" value="6-blade_b-propeller_TolB-like"/>
</dbReference>
<evidence type="ECO:0000313" key="2">
    <source>
        <dbReference type="Proteomes" id="UP000045051"/>
    </source>
</evidence>
<keyword evidence="2" id="KW-1185">Reference proteome</keyword>
<gene>
    <name evidence="1" type="ORF">CCAND38_370017</name>
</gene>
<name>A0A0B7I3L8_9FLAO</name>
<dbReference type="EMBL" id="CDOI01000148">
    <property type="protein sequence ID" value="CEN46556.1"/>
    <property type="molecule type" value="Genomic_DNA"/>
</dbReference>